<organism evidence="3 4">
    <name type="scientific">Candida maltosa (strain Xu316)</name>
    <name type="common">Yeast</name>
    <dbReference type="NCBI Taxonomy" id="1245528"/>
    <lineage>
        <taxon>Eukaryota</taxon>
        <taxon>Fungi</taxon>
        <taxon>Dikarya</taxon>
        <taxon>Ascomycota</taxon>
        <taxon>Saccharomycotina</taxon>
        <taxon>Pichiomycetes</taxon>
        <taxon>Debaryomycetaceae</taxon>
        <taxon>Candida/Lodderomyces clade</taxon>
        <taxon>Candida</taxon>
    </lineage>
</organism>
<dbReference type="EMBL" id="AOGT01000288">
    <property type="protein sequence ID" value="EMG50366.1"/>
    <property type="molecule type" value="Genomic_DNA"/>
</dbReference>
<dbReference type="CDD" id="cd04137">
    <property type="entry name" value="RheB"/>
    <property type="match status" value="1"/>
</dbReference>
<dbReference type="PROSITE" id="PS51420">
    <property type="entry name" value="RHO"/>
    <property type="match status" value="1"/>
</dbReference>
<dbReference type="InterPro" id="IPR020849">
    <property type="entry name" value="Small_GTPase_Ras-type"/>
</dbReference>
<evidence type="ECO:0000256" key="1">
    <source>
        <dbReference type="ARBA" id="ARBA00022741"/>
    </source>
</evidence>
<dbReference type="PROSITE" id="PS51419">
    <property type="entry name" value="RAB"/>
    <property type="match status" value="1"/>
</dbReference>
<proteinExistence type="predicted"/>
<dbReference type="AlphaFoldDB" id="M3IUS5"/>
<dbReference type="PROSITE" id="PS51421">
    <property type="entry name" value="RAS"/>
    <property type="match status" value="1"/>
</dbReference>
<dbReference type="Pfam" id="PF00071">
    <property type="entry name" value="Ras"/>
    <property type="match status" value="1"/>
</dbReference>
<dbReference type="HOGENOM" id="CLU_041217_9_8_1"/>
<dbReference type="GO" id="GO:0003924">
    <property type="term" value="F:GTPase activity"/>
    <property type="evidence" value="ECO:0007669"/>
    <property type="project" value="InterPro"/>
</dbReference>
<evidence type="ECO:0000313" key="4">
    <source>
        <dbReference type="Proteomes" id="UP000011777"/>
    </source>
</evidence>
<dbReference type="eggNOG" id="KOG0395">
    <property type="taxonomic scope" value="Eukaryota"/>
</dbReference>
<dbReference type="STRING" id="1245528.M3IUS5"/>
<dbReference type="SMART" id="SM00175">
    <property type="entry name" value="RAB"/>
    <property type="match status" value="1"/>
</dbReference>
<dbReference type="GO" id="GO:0005525">
    <property type="term" value="F:GTP binding"/>
    <property type="evidence" value="ECO:0007669"/>
    <property type="project" value="UniProtKB-KW"/>
</dbReference>
<keyword evidence="1" id="KW-0547">Nucleotide-binding</keyword>
<name>M3IUS5_CANMX</name>
<dbReference type="OrthoDB" id="5976022at2759"/>
<dbReference type="FunFam" id="3.40.50.300:FF:001447">
    <property type="entry name" value="Ras-related protein Rab-1B"/>
    <property type="match status" value="1"/>
</dbReference>
<gene>
    <name evidence="3" type="ORF">G210_4587</name>
</gene>
<dbReference type="GO" id="GO:0016020">
    <property type="term" value="C:membrane"/>
    <property type="evidence" value="ECO:0007669"/>
    <property type="project" value="InterPro"/>
</dbReference>
<reference evidence="3 4" key="1">
    <citation type="submission" date="2013-02" db="EMBL/GenBank/DDBJ databases">
        <title>Genome sequence of Candida maltosa Xu316, a potential industrial strain for xylitol and ethanol production.</title>
        <authorList>
            <person name="Yu J."/>
            <person name="Wang Q."/>
            <person name="Geng X."/>
            <person name="Bao W."/>
            <person name="He P."/>
            <person name="Cai J."/>
        </authorList>
    </citation>
    <scope>NUCLEOTIDE SEQUENCE [LARGE SCALE GENOMIC DNA]</scope>
    <source>
        <strain evidence="4">Xu316</strain>
    </source>
</reference>
<protein>
    <submittedName>
        <fullName evidence="3">GTP-binding protein, putative</fullName>
    </submittedName>
</protein>
<dbReference type="OMA" id="SARHNEN"/>
<keyword evidence="2" id="KW-0342">GTP-binding</keyword>
<dbReference type="InterPro" id="IPR027417">
    <property type="entry name" value="P-loop_NTPase"/>
</dbReference>
<dbReference type="SUPFAM" id="SSF52540">
    <property type="entry name" value="P-loop containing nucleoside triphosphate hydrolases"/>
    <property type="match status" value="1"/>
</dbReference>
<evidence type="ECO:0000256" key="2">
    <source>
        <dbReference type="ARBA" id="ARBA00023134"/>
    </source>
</evidence>
<sequence>MSVKARKIAIVGSRSVGKSSITVRFVEDHFIESYYPTIENQFTKNFKINDLNYNIEILDTAGQDEFSLLNEKHLIGIHGYLLIYSVTSRQSFEIIEIIRDKILNSIGELNMNDDNDNTNSNIGGGRSIPMVLVGNKSDLNYQRQVEFKEGEELAKKFNCKFLETSVRDNINVEKSFECLIQEIEKIQNPPPPKQQDKCILM</sequence>
<dbReference type="InterPro" id="IPR005225">
    <property type="entry name" value="Small_GTP-bd"/>
</dbReference>
<dbReference type="Proteomes" id="UP000011777">
    <property type="component" value="Unassembled WGS sequence"/>
</dbReference>
<dbReference type="PANTHER" id="PTHR24070">
    <property type="entry name" value="RAS, DI-RAS, AND RHEB FAMILY MEMBERS OF SMALL GTPASE SUPERFAMILY"/>
    <property type="match status" value="1"/>
</dbReference>
<dbReference type="PRINTS" id="PR00449">
    <property type="entry name" value="RASTRNSFRMNG"/>
</dbReference>
<dbReference type="InterPro" id="IPR001806">
    <property type="entry name" value="Small_GTPase"/>
</dbReference>
<accession>M3IUS5</accession>
<comment type="caution">
    <text evidence="3">The sequence shown here is derived from an EMBL/GenBank/DDBJ whole genome shotgun (WGS) entry which is preliminary data.</text>
</comment>
<dbReference type="GO" id="GO:0007165">
    <property type="term" value="P:signal transduction"/>
    <property type="evidence" value="ECO:0007669"/>
    <property type="project" value="InterPro"/>
</dbReference>
<keyword evidence="4" id="KW-1185">Reference proteome</keyword>
<dbReference type="SMART" id="SM00174">
    <property type="entry name" value="RHO"/>
    <property type="match status" value="1"/>
</dbReference>
<dbReference type="Gene3D" id="3.40.50.300">
    <property type="entry name" value="P-loop containing nucleotide triphosphate hydrolases"/>
    <property type="match status" value="1"/>
</dbReference>
<evidence type="ECO:0000313" key="3">
    <source>
        <dbReference type="EMBL" id="EMG50366.1"/>
    </source>
</evidence>
<dbReference type="SMART" id="SM00173">
    <property type="entry name" value="RAS"/>
    <property type="match status" value="1"/>
</dbReference>
<dbReference type="NCBIfam" id="TIGR00231">
    <property type="entry name" value="small_GTP"/>
    <property type="match status" value="1"/>
</dbReference>